<keyword evidence="3" id="KW-0067">ATP-binding</keyword>
<comment type="similarity">
    <text evidence="6">Belongs to the Mrp/NBP35 ATP-binding proteins family.</text>
</comment>
<dbReference type="GO" id="GO:0046872">
    <property type="term" value="F:metal ion binding"/>
    <property type="evidence" value="ECO:0007669"/>
    <property type="project" value="UniProtKB-KW"/>
</dbReference>
<keyword evidence="2" id="KW-0547">Nucleotide-binding</keyword>
<evidence type="ECO:0000256" key="2">
    <source>
        <dbReference type="ARBA" id="ARBA00022741"/>
    </source>
</evidence>
<organism evidence="8 9">
    <name type="scientific">Cylindrotheca closterium</name>
    <dbReference type="NCBI Taxonomy" id="2856"/>
    <lineage>
        <taxon>Eukaryota</taxon>
        <taxon>Sar</taxon>
        <taxon>Stramenopiles</taxon>
        <taxon>Ochrophyta</taxon>
        <taxon>Bacillariophyta</taxon>
        <taxon>Bacillariophyceae</taxon>
        <taxon>Bacillariophycidae</taxon>
        <taxon>Bacillariales</taxon>
        <taxon>Bacillariaceae</taxon>
        <taxon>Cylindrotheca</taxon>
    </lineage>
</organism>
<dbReference type="InterPro" id="IPR033756">
    <property type="entry name" value="YlxH/NBP35"/>
</dbReference>
<dbReference type="HAMAP" id="MF_02040">
    <property type="entry name" value="Mrp_NBP35"/>
    <property type="match status" value="1"/>
</dbReference>
<dbReference type="EMBL" id="CAKOGP040000191">
    <property type="protein sequence ID" value="CAJ1931922.1"/>
    <property type="molecule type" value="Genomic_DNA"/>
</dbReference>
<dbReference type="InterPro" id="IPR000808">
    <property type="entry name" value="Mrp-like_CS"/>
</dbReference>
<keyword evidence="4" id="KW-0408">Iron</keyword>
<dbReference type="Proteomes" id="UP001295423">
    <property type="component" value="Unassembled WGS sequence"/>
</dbReference>
<feature type="region of interest" description="Disordered" evidence="7">
    <location>
        <begin position="438"/>
        <end position="469"/>
    </location>
</feature>
<gene>
    <name evidence="8" type="ORF">CYCCA115_LOCUS2609</name>
</gene>
<evidence type="ECO:0000256" key="1">
    <source>
        <dbReference type="ARBA" id="ARBA00022723"/>
    </source>
</evidence>
<proteinExistence type="inferred from homology"/>
<dbReference type="InterPro" id="IPR027417">
    <property type="entry name" value="P-loop_NTPase"/>
</dbReference>
<evidence type="ECO:0000313" key="9">
    <source>
        <dbReference type="Proteomes" id="UP001295423"/>
    </source>
</evidence>
<dbReference type="PROSITE" id="PS01215">
    <property type="entry name" value="MRP"/>
    <property type="match status" value="1"/>
</dbReference>
<accession>A0AAD2CP82</accession>
<name>A0AAD2CP82_9STRA</name>
<evidence type="ECO:0000256" key="5">
    <source>
        <dbReference type="ARBA" id="ARBA00023014"/>
    </source>
</evidence>
<evidence type="ECO:0000313" key="8">
    <source>
        <dbReference type="EMBL" id="CAJ1931922.1"/>
    </source>
</evidence>
<dbReference type="SUPFAM" id="SSF52540">
    <property type="entry name" value="P-loop containing nucleoside triphosphate hydrolases"/>
    <property type="match status" value="1"/>
</dbReference>
<keyword evidence="9" id="KW-1185">Reference proteome</keyword>
<keyword evidence="5" id="KW-0411">Iron-sulfur</keyword>
<dbReference type="PANTHER" id="PTHR42961">
    <property type="entry name" value="IRON-SULFUR PROTEIN NUBPL"/>
    <property type="match status" value="1"/>
</dbReference>
<comment type="caution">
    <text evidence="8">The sequence shown here is derived from an EMBL/GenBank/DDBJ whole genome shotgun (WGS) entry which is preliminary data.</text>
</comment>
<evidence type="ECO:0000256" key="7">
    <source>
        <dbReference type="SAM" id="MobiDB-lite"/>
    </source>
</evidence>
<reference evidence="8" key="1">
    <citation type="submission" date="2023-08" db="EMBL/GenBank/DDBJ databases">
        <authorList>
            <person name="Audoor S."/>
            <person name="Bilcke G."/>
        </authorList>
    </citation>
    <scope>NUCLEOTIDE SEQUENCE</scope>
</reference>
<sequence length="527" mass="56812">MADLEDRIYKVVGTSVEDPEAKLSLKTLGWMNRRIAISKDNTIQLLLRLPTMLHPSLNQLKDRIKEIAEEEVQVWAKEIGIESSPSVNIEAVASKPVSWLVKDEEDQKELESRLGPGLANVAHIIGVYSCKGGVGKSTVAVNLAYELAQMGGRVGLLDLDVYGPSLPVLVKPRDAAVRQSPLGAGMVYPIEHEGVKLLSLGFVSKESGVPGSGQTGASVLRGPMAGKVVTQLIKGTDWGDLDVLVLDLPPGTGDVQLTVCQDLDLSGAVGVTTPSKLALADARKGIEMFANLGIKTMAMVENMAYFDCNGHKHFPFGKGFTEFLAEDNSNMEIDPKDVCQLPISQMANDANDDGVPLSISRPEGAINELEAFGKLSQVVARELFRMPYKAGDTEVMVTFEDGPEKFELTSIQLSLDKGKLMVRAFSEGGALMKAVDPDNLRKRDPKTGSFLVEPEEDDATGGASSPKKDEMISVYKAGSDDSPVPKPVTPDKVERKAKVGYEVTWSDGSKFIYSHKAIVKALGGTIR</sequence>
<evidence type="ECO:0000256" key="4">
    <source>
        <dbReference type="ARBA" id="ARBA00023004"/>
    </source>
</evidence>
<dbReference type="CDD" id="cd02037">
    <property type="entry name" value="Mrp_NBP35"/>
    <property type="match status" value="1"/>
</dbReference>
<dbReference type="GO" id="GO:0005524">
    <property type="term" value="F:ATP binding"/>
    <property type="evidence" value="ECO:0007669"/>
    <property type="project" value="UniProtKB-KW"/>
</dbReference>
<dbReference type="Pfam" id="PF10609">
    <property type="entry name" value="ParA"/>
    <property type="match status" value="1"/>
</dbReference>
<protein>
    <submittedName>
        <fullName evidence="8">Uncharacterized protein</fullName>
    </submittedName>
</protein>
<keyword evidence="1" id="KW-0479">Metal-binding</keyword>
<dbReference type="GO" id="GO:0016226">
    <property type="term" value="P:iron-sulfur cluster assembly"/>
    <property type="evidence" value="ECO:0007669"/>
    <property type="project" value="InterPro"/>
</dbReference>
<dbReference type="AlphaFoldDB" id="A0AAD2CP82"/>
<dbReference type="InterPro" id="IPR044304">
    <property type="entry name" value="NUBPL-like"/>
</dbReference>
<dbReference type="InterPro" id="IPR019591">
    <property type="entry name" value="Mrp/NBP35_ATP-bd"/>
</dbReference>
<dbReference type="PANTHER" id="PTHR42961:SF2">
    <property type="entry name" value="IRON-SULFUR PROTEIN NUBPL"/>
    <property type="match status" value="1"/>
</dbReference>
<evidence type="ECO:0000256" key="3">
    <source>
        <dbReference type="ARBA" id="ARBA00022840"/>
    </source>
</evidence>
<dbReference type="GO" id="GO:0140663">
    <property type="term" value="F:ATP-dependent FeS chaperone activity"/>
    <property type="evidence" value="ECO:0007669"/>
    <property type="project" value="InterPro"/>
</dbReference>
<evidence type="ECO:0000256" key="6">
    <source>
        <dbReference type="ARBA" id="ARBA00024036"/>
    </source>
</evidence>
<dbReference type="GO" id="GO:0051539">
    <property type="term" value="F:4 iron, 4 sulfur cluster binding"/>
    <property type="evidence" value="ECO:0007669"/>
    <property type="project" value="TreeGrafter"/>
</dbReference>
<dbReference type="Gene3D" id="3.40.50.300">
    <property type="entry name" value="P-loop containing nucleotide triphosphate hydrolases"/>
    <property type="match status" value="1"/>
</dbReference>